<evidence type="ECO:0000313" key="7">
    <source>
        <dbReference type="EMBL" id="CAK4034605.1"/>
    </source>
</evidence>
<dbReference type="InterPro" id="IPR006939">
    <property type="entry name" value="SNF5"/>
</dbReference>
<feature type="compositionally biased region" description="Polar residues" evidence="6">
    <location>
        <begin position="286"/>
        <end position="295"/>
    </location>
</feature>
<dbReference type="EMBL" id="CAVMBE010000126">
    <property type="protein sequence ID" value="CAK4034605.1"/>
    <property type="molecule type" value="Genomic_DNA"/>
</dbReference>
<feature type="region of interest" description="Disordered" evidence="6">
    <location>
        <begin position="60"/>
        <end position="85"/>
    </location>
</feature>
<keyword evidence="4" id="KW-0804">Transcription</keyword>
<reference evidence="7" key="1">
    <citation type="submission" date="2023-11" db="EMBL/GenBank/DDBJ databases">
        <authorList>
            <person name="Alioto T."/>
            <person name="Alioto T."/>
            <person name="Gomez Garrido J."/>
        </authorList>
    </citation>
    <scope>NUCLEOTIDE SEQUENCE</scope>
</reference>
<dbReference type="InterPro" id="IPR013088">
    <property type="entry name" value="Znf_NHR/GATA"/>
</dbReference>
<dbReference type="Proteomes" id="UP001296104">
    <property type="component" value="Unassembled WGS sequence"/>
</dbReference>
<keyword evidence="5" id="KW-0539">Nucleus</keyword>
<evidence type="ECO:0000256" key="3">
    <source>
        <dbReference type="ARBA" id="ARBA00023015"/>
    </source>
</evidence>
<dbReference type="GO" id="GO:0008270">
    <property type="term" value="F:zinc ion binding"/>
    <property type="evidence" value="ECO:0007669"/>
    <property type="project" value="InterPro"/>
</dbReference>
<dbReference type="PANTHER" id="PTHR10019">
    <property type="entry name" value="SNF5"/>
    <property type="match status" value="1"/>
</dbReference>
<name>A0AAI8Z8C7_9PEZI</name>
<feature type="compositionally biased region" description="Basic and acidic residues" evidence="6">
    <location>
        <begin position="465"/>
        <end position="484"/>
    </location>
</feature>
<keyword evidence="3" id="KW-0805">Transcription regulation</keyword>
<gene>
    <name evidence="7" type="ORF">LECACI_7A009763</name>
</gene>
<protein>
    <submittedName>
        <fullName evidence="7">Related to SFH1 subunit of the RSC complex</fullName>
    </submittedName>
</protein>
<dbReference type="GO" id="GO:0000228">
    <property type="term" value="C:nuclear chromosome"/>
    <property type="evidence" value="ECO:0007669"/>
    <property type="project" value="InterPro"/>
</dbReference>
<sequence>MAAVNTHRNNAPQAFVSSYAPRIRTYGNPLLTPVVPQTVLPPVRTTKRGTTAINYAEEFDDDSIEDSDAPRRATGLRTAQQRREPDPMLEKVKELGKEVDAPVDVQGIWREWMGKPKRVLTERQMHTQSALPTTLIPIKIDLEVAPFRPEAALPTPNNAKDFGIDENLPAYKAPEPTPPYRLKDQFLWNLHEALITPDMFAKTFVEELDFPVMRKQAMIMEISQQIRMQLEEHAATALHPLFQPEANNPPLPTTNAPTPSVRPAGSREDSSTPMQADTPSAGLLQPPQTNGQQPTSDPPTPMPNGTSTPYLTATADTLPRDPSASSALNPADSHRCVITLSINHQNRLYTDRFEWSLLHPPGFPEIFAKQTCADLGLPGEWVPNMAHAIYEATLRLKKDMIDNNGTLAGVVGSGVDGWGVIENEACEYHGTAEPAIGVGAGWRFDEDALGADWEPKIEVLSKEEIERREGDRERQIRRQRRETARFTTSHSLQAQSSGLGDYFSVGLGSSQANGGDDERMGRGERSKKKRRFRSLSPIGRETPELAGFGGTTSQLSEGERAYWSCAHCNVWGSAIWGVRDGPNGPRTLCHNCGLLYERDKRLPPWNDRLFFHEKNQGSREANMPQYGQPPAPSRQLTHLQSDLAPFPQSTPTQTPRLQREDLNPSSHLYTGASSGGQGQISANTMADIINYAEPGEDLDWTKITEPRERKRLQNIINGRKYRERRLAAEGHGGSGGNYPGAAGVGSYLSTGYGQRQSLLQPSGTPVT</sequence>
<dbReference type="AlphaFoldDB" id="A0AAI8Z8C7"/>
<keyword evidence="8" id="KW-1185">Reference proteome</keyword>
<feature type="region of interest" description="Disordered" evidence="6">
    <location>
        <begin position="643"/>
        <end position="680"/>
    </location>
</feature>
<dbReference type="Gene3D" id="3.30.50.10">
    <property type="entry name" value="Erythroid Transcription Factor GATA-1, subunit A"/>
    <property type="match status" value="1"/>
</dbReference>
<comment type="similarity">
    <text evidence="2">Belongs to the SNF5 family.</text>
</comment>
<feature type="region of interest" description="Disordered" evidence="6">
    <location>
        <begin position="507"/>
        <end position="549"/>
    </location>
</feature>
<evidence type="ECO:0000256" key="1">
    <source>
        <dbReference type="ARBA" id="ARBA00004123"/>
    </source>
</evidence>
<dbReference type="GO" id="GO:0006355">
    <property type="term" value="P:regulation of DNA-templated transcription"/>
    <property type="evidence" value="ECO:0007669"/>
    <property type="project" value="InterPro"/>
</dbReference>
<evidence type="ECO:0000313" key="8">
    <source>
        <dbReference type="Proteomes" id="UP001296104"/>
    </source>
</evidence>
<evidence type="ECO:0000256" key="2">
    <source>
        <dbReference type="ARBA" id="ARBA00010239"/>
    </source>
</evidence>
<feature type="region of interest" description="Disordered" evidence="6">
    <location>
        <begin position="465"/>
        <end position="493"/>
    </location>
</feature>
<accession>A0AAI8Z8C7</accession>
<feature type="compositionally biased region" description="Polar residues" evidence="6">
    <location>
        <begin position="303"/>
        <end position="315"/>
    </location>
</feature>
<feature type="region of interest" description="Disordered" evidence="6">
    <location>
        <begin position="242"/>
        <end position="330"/>
    </location>
</feature>
<comment type="subcellular location">
    <subcellularLocation>
        <location evidence="1">Nucleus</location>
    </subcellularLocation>
</comment>
<evidence type="ECO:0000256" key="6">
    <source>
        <dbReference type="SAM" id="MobiDB-lite"/>
    </source>
</evidence>
<evidence type="ECO:0000256" key="5">
    <source>
        <dbReference type="ARBA" id="ARBA00023242"/>
    </source>
</evidence>
<comment type="caution">
    <text evidence="7">The sequence shown here is derived from an EMBL/GenBank/DDBJ whole genome shotgun (WGS) entry which is preliminary data.</text>
</comment>
<proteinExistence type="inferred from homology"/>
<dbReference type="SUPFAM" id="SSF57716">
    <property type="entry name" value="Glucocorticoid receptor-like (DNA-binding domain)"/>
    <property type="match status" value="1"/>
</dbReference>
<dbReference type="Pfam" id="PF04855">
    <property type="entry name" value="SNF5"/>
    <property type="match status" value="1"/>
</dbReference>
<feature type="compositionally biased region" description="Polar residues" evidence="6">
    <location>
        <begin position="647"/>
        <end position="656"/>
    </location>
</feature>
<dbReference type="GO" id="GO:0006338">
    <property type="term" value="P:chromatin remodeling"/>
    <property type="evidence" value="ECO:0007669"/>
    <property type="project" value="InterPro"/>
</dbReference>
<organism evidence="7 8">
    <name type="scientific">Lecanosticta acicola</name>
    <dbReference type="NCBI Taxonomy" id="111012"/>
    <lineage>
        <taxon>Eukaryota</taxon>
        <taxon>Fungi</taxon>
        <taxon>Dikarya</taxon>
        <taxon>Ascomycota</taxon>
        <taxon>Pezizomycotina</taxon>
        <taxon>Dothideomycetes</taxon>
        <taxon>Dothideomycetidae</taxon>
        <taxon>Mycosphaerellales</taxon>
        <taxon>Mycosphaerellaceae</taxon>
        <taxon>Lecanosticta</taxon>
    </lineage>
</organism>
<evidence type="ECO:0000256" key="4">
    <source>
        <dbReference type="ARBA" id="ARBA00023163"/>
    </source>
</evidence>
<feature type="region of interest" description="Disordered" evidence="6">
    <location>
        <begin position="617"/>
        <end position="636"/>
    </location>
</feature>